<proteinExistence type="inferred from homology"/>
<evidence type="ECO:0000313" key="8">
    <source>
        <dbReference type="EMBL" id="MBA2225525.1"/>
    </source>
</evidence>
<evidence type="ECO:0000256" key="5">
    <source>
        <dbReference type="ARBA" id="ARBA00022975"/>
    </source>
</evidence>
<dbReference type="UniPathway" id="UPA00070">
    <property type="reaction ID" value="UER00119"/>
</dbReference>
<feature type="binding site" description="in other chain" evidence="6">
    <location>
        <begin position="121"/>
        <end position="129"/>
    </location>
    <ligand>
        <name>5-phospho-alpha-D-ribose 1-diphosphate</name>
        <dbReference type="ChEBI" id="CHEBI:58017"/>
        <note>ligand shared between dimeric partners</note>
    </ligand>
</feature>
<comment type="pathway">
    <text evidence="1 6">Pyrimidine metabolism; UMP biosynthesis via de novo pathway; UMP from orotate: step 1/2.</text>
</comment>
<comment type="cofactor">
    <cofactor evidence="6">
        <name>Mg(2+)</name>
        <dbReference type="ChEBI" id="CHEBI:18420"/>
    </cofactor>
</comment>
<comment type="caution">
    <text evidence="8">The sequence shown here is derived from an EMBL/GenBank/DDBJ whole genome shotgun (WGS) entry which is preliminary data.</text>
</comment>
<accession>A0A7V8VCL4</accession>
<feature type="binding site" evidence="6">
    <location>
        <position position="99"/>
    </location>
    <ligand>
        <name>5-phospho-alpha-D-ribose 1-diphosphate</name>
        <dbReference type="ChEBI" id="CHEBI:58017"/>
        <note>ligand shared between dimeric partners</note>
    </ligand>
</feature>
<keyword evidence="9" id="KW-1185">Reference proteome</keyword>
<dbReference type="RefSeq" id="WP_194536943.1">
    <property type="nucleotide sequence ID" value="NZ_JACEFB010000002.1"/>
</dbReference>
<dbReference type="InterPro" id="IPR000836">
    <property type="entry name" value="PRTase_dom"/>
</dbReference>
<dbReference type="GO" id="GO:0019856">
    <property type="term" value="P:pyrimidine nucleobase biosynthetic process"/>
    <property type="evidence" value="ECO:0007669"/>
    <property type="project" value="TreeGrafter"/>
</dbReference>
<evidence type="ECO:0000259" key="7">
    <source>
        <dbReference type="Pfam" id="PF00156"/>
    </source>
</evidence>
<evidence type="ECO:0000256" key="4">
    <source>
        <dbReference type="ARBA" id="ARBA00022679"/>
    </source>
</evidence>
<dbReference type="HAMAP" id="MF_01208">
    <property type="entry name" value="PyrE"/>
    <property type="match status" value="1"/>
</dbReference>
<feature type="binding site" evidence="6">
    <location>
        <position position="101"/>
    </location>
    <ligand>
        <name>5-phospho-alpha-D-ribose 1-diphosphate</name>
        <dbReference type="ChEBI" id="CHEBI:58017"/>
        <note>ligand shared between dimeric partners</note>
    </ligand>
</feature>
<reference evidence="8 9" key="1">
    <citation type="submission" date="2020-07" db="EMBL/GenBank/DDBJ databases">
        <title>Thermogemmata thermophila gen. nov., sp. nov., a novel moderate thermophilic planctomycete from a Kamchatka hot spring.</title>
        <authorList>
            <person name="Elcheninov A.G."/>
            <person name="Podosokorskaya O.A."/>
            <person name="Kovaleva O.L."/>
            <person name="Novikov A."/>
            <person name="Bonch-Osmolovskaya E.A."/>
            <person name="Toshchakov S.V."/>
            <person name="Kublanov I.V."/>
        </authorList>
    </citation>
    <scope>NUCLEOTIDE SEQUENCE [LARGE SCALE GENOMIC DNA]</scope>
    <source>
        <strain evidence="8 9">2918</strain>
    </source>
</reference>
<evidence type="ECO:0000256" key="1">
    <source>
        <dbReference type="ARBA" id="ARBA00004889"/>
    </source>
</evidence>
<dbReference type="Pfam" id="PF00156">
    <property type="entry name" value="Pribosyltran"/>
    <property type="match status" value="1"/>
</dbReference>
<keyword evidence="5 6" id="KW-0665">Pyrimidine biosynthesis</keyword>
<feature type="binding site" evidence="6">
    <location>
        <position position="125"/>
    </location>
    <ligand>
        <name>orotate</name>
        <dbReference type="ChEBI" id="CHEBI:30839"/>
    </ligand>
</feature>
<dbReference type="EMBL" id="JACEFB010000002">
    <property type="protein sequence ID" value="MBA2225525.1"/>
    <property type="molecule type" value="Genomic_DNA"/>
</dbReference>
<dbReference type="GO" id="GO:0044205">
    <property type="term" value="P:'de novo' UMP biosynthetic process"/>
    <property type="evidence" value="ECO:0007669"/>
    <property type="project" value="UniProtKB-UniRule"/>
</dbReference>
<feature type="binding site" description="in other chain" evidence="6">
    <location>
        <position position="96"/>
    </location>
    <ligand>
        <name>5-phospho-alpha-D-ribose 1-diphosphate</name>
        <dbReference type="ChEBI" id="CHEBI:58017"/>
        <note>ligand shared between dimeric partners</note>
    </ligand>
</feature>
<dbReference type="GO" id="GO:0004588">
    <property type="term" value="F:orotate phosphoribosyltransferase activity"/>
    <property type="evidence" value="ECO:0007669"/>
    <property type="project" value="UniProtKB-UniRule"/>
</dbReference>
<protein>
    <recommendedName>
        <fullName evidence="2 6">Orotate phosphoribosyltransferase</fullName>
        <shortName evidence="6">OPRT</shortName>
        <shortName evidence="6">OPRTase</shortName>
        <ecNumber evidence="2 6">2.4.2.10</ecNumber>
    </recommendedName>
</protein>
<feature type="binding site" evidence="6">
    <location>
        <position position="153"/>
    </location>
    <ligand>
        <name>orotate</name>
        <dbReference type="ChEBI" id="CHEBI:30839"/>
    </ligand>
</feature>
<dbReference type="PANTHER" id="PTHR19278">
    <property type="entry name" value="OROTATE PHOSPHORIBOSYLTRANSFERASE"/>
    <property type="match status" value="1"/>
</dbReference>
<comment type="function">
    <text evidence="6">Catalyzes the transfer of a ribosyl phosphate group from 5-phosphoribose 1-diphosphate to orotate, leading to the formation of orotidine monophosphate (OMP).</text>
</comment>
<organism evidence="8 9">
    <name type="scientific">Thermogemmata fonticola</name>
    <dbReference type="NCBI Taxonomy" id="2755323"/>
    <lineage>
        <taxon>Bacteria</taxon>
        <taxon>Pseudomonadati</taxon>
        <taxon>Planctomycetota</taxon>
        <taxon>Planctomycetia</taxon>
        <taxon>Gemmatales</taxon>
        <taxon>Gemmataceae</taxon>
        <taxon>Thermogemmata</taxon>
    </lineage>
</organism>
<dbReference type="Proteomes" id="UP000542342">
    <property type="component" value="Unassembled WGS sequence"/>
</dbReference>
<keyword evidence="4 6" id="KW-0808">Transferase</keyword>
<dbReference type="SUPFAM" id="SSF53271">
    <property type="entry name" value="PRTase-like"/>
    <property type="match status" value="1"/>
</dbReference>
<comment type="subunit">
    <text evidence="6">Homodimer.</text>
</comment>
<sequence>MTAHERLRELFQQRALQFGDFTLASGRKSRYYINSKQVLFHSEALALLGECLYEASADVDCHAFGGMEVGAIPMTAAVLLAYHQRGQSREGFFVRKQAKEHGSRERLEGRVQAGDRVVVLEDVLTTGKSVSQAIEAVEARGAHVVRVLAICDRLEGAAQTLARYDVRSLFTIRDFGLSPEES</sequence>
<dbReference type="Gene3D" id="3.40.50.2020">
    <property type="match status" value="1"/>
</dbReference>
<dbReference type="EC" id="2.4.2.10" evidence="2 6"/>
<name>A0A7V8VCL4_9BACT</name>
<feature type="binding site" evidence="6">
    <location>
        <position position="95"/>
    </location>
    <ligand>
        <name>5-phospho-alpha-D-ribose 1-diphosphate</name>
        <dbReference type="ChEBI" id="CHEBI:58017"/>
        <note>ligand shared between dimeric partners</note>
    </ligand>
</feature>
<comment type="similarity">
    <text evidence="6">Belongs to the purine/pyrimidine phosphoribosyltransferase family. PyrE subfamily.</text>
</comment>
<evidence type="ECO:0000256" key="2">
    <source>
        <dbReference type="ARBA" id="ARBA00011971"/>
    </source>
</evidence>
<keyword evidence="6" id="KW-0460">Magnesium</keyword>
<keyword evidence="3 6" id="KW-0328">Glycosyltransferase</keyword>
<comment type="caution">
    <text evidence="6">Lacks conserved residue(s) required for the propagation of feature annotation.</text>
</comment>
<dbReference type="GO" id="GO:0000287">
    <property type="term" value="F:magnesium ion binding"/>
    <property type="evidence" value="ECO:0007669"/>
    <property type="project" value="UniProtKB-UniRule"/>
</dbReference>
<dbReference type="InterPro" id="IPR029057">
    <property type="entry name" value="PRTase-like"/>
</dbReference>
<dbReference type="NCBIfam" id="TIGR00336">
    <property type="entry name" value="pyrE"/>
    <property type="match status" value="1"/>
</dbReference>
<dbReference type="InterPro" id="IPR004467">
    <property type="entry name" value="Or_phspho_trans_dom"/>
</dbReference>
<dbReference type="AlphaFoldDB" id="A0A7V8VCL4"/>
<dbReference type="InterPro" id="IPR023031">
    <property type="entry name" value="OPRT"/>
</dbReference>
<feature type="domain" description="Phosphoribosyltransferase" evidence="7">
    <location>
        <begin position="109"/>
        <end position="160"/>
    </location>
</feature>
<evidence type="ECO:0000256" key="3">
    <source>
        <dbReference type="ARBA" id="ARBA00022676"/>
    </source>
</evidence>
<evidence type="ECO:0000313" key="9">
    <source>
        <dbReference type="Proteomes" id="UP000542342"/>
    </source>
</evidence>
<gene>
    <name evidence="6 8" type="primary">pyrE</name>
    <name evidence="8" type="ORF">H0921_05035</name>
</gene>
<dbReference type="CDD" id="cd06223">
    <property type="entry name" value="PRTases_typeI"/>
    <property type="match status" value="1"/>
</dbReference>
<comment type="catalytic activity">
    <reaction evidence="6">
        <text>orotidine 5'-phosphate + diphosphate = orotate + 5-phospho-alpha-D-ribose 1-diphosphate</text>
        <dbReference type="Rhea" id="RHEA:10380"/>
        <dbReference type="ChEBI" id="CHEBI:30839"/>
        <dbReference type="ChEBI" id="CHEBI:33019"/>
        <dbReference type="ChEBI" id="CHEBI:57538"/>
        <dbReference type="ChEBI" id="CHEBI:58017"/>
        <dbReference type="EC" id="2.4.2.10"/>
    </reaction>
</comment>
<evidence type="ECO:0000256" key="6">
    <source>
        <dbReference type="HAMAP-Rule" id="MF_01208"/>
    </source>
</evidence>
<dbReference type="PANTHER" id="PTHR19278:SF9">
    <property type="entry name" value="URIDINE 5'-MONOPHOSPHATE SYNTHASE"/>
    <property type="match status" value="1"/>
</dbReference>